<feature type="domain" description="7,8-dihydro-6-hydroxymethylpterin-pyrophosphokinase" evidence="8">
    <location>
        <begin position="5"/>
        <end position="129"/>
    </location>
</feature>
<keyword evidence="3 9" id="KW-0808">Transferase</keyword>
<keyword evidence="5" id="KW-0418">Kinase</keyword>
<dbReference type="EC" id="2.7.6.3" evidence="2"/>
<dbReference type="PANTHER" id="PTHR43071:SF2">
    <property type="entry name" value="2-AMINO-4-HYDROXY-6-HYDROXYMETHYLDIHYDROPTERIDINE PYROPHOSPHOKINASE"/>
    <property type="match status" value="1"/>
</dbReference>
<dbReference type="PANTHER" id="PTHR43071">
    <property type="entry name" value="2-AMINO-4-HYDROXY-6-HYDROXYMETHYLDIHYDROPTERIDINE PYROPHOSPHOKINASE"/>
    <property type="match status" value="1"/>
</dbReference>
<evidence type="ECO:0000256" key="7">
    <source>
        <dbReference type="ARBA" id="ARBA00022909"/>
    </source>
</evidence>
<proteinExistence type="predicted"/>
<organism evidence="9 10">
    <name type="scientific">Pseudoalteromonas fenneropenaei</name>
    <dbReference type="NCBI Taxonomy" id="1737459"/>
    <lineage>
        <taxon>Bacteria</taxon>
        <taxon>Pseudomonadati</taxon>
        <taxon>Pseudomonadota</taxon>
        <taxon>Gammaproteobacteria</taxon>
        <taxon>Alteromonadales</taxon>
        <taxon>Pseudoalteromonadaceae</taxon>
        <taxon>Pseudoalteromonas</taxon>
    </lineage>
</organism>
<dbReference type="Gene3D" id="3.30.70.560">
    <property type="entry name" value="7,8-Dihydro-6-hydroxymethylpterin-pyrophosphokinase HPPK"/>
    <property type="match status" value="1"/>
</dbReference>
<evidence type="ECO:0000256" key="3">
    <source>
        <dbReference type="ARBA" id="ARBA00022679"/>
    </source>
</evidence>
<reference evidence="10" key="1">
    <citation type="journal article" date="2019" name="Int. J. Syst. Evol. Microbiol.">
        <title>The Global Catalogue of Microorganisms (GCM) 10K type strain sequencing project: providing services to taxonomists for standard genome sequencing and annotation.</title>
        <authorList>
            <consortium name="The Broad Institute Genomics Platform"/>
            <consortium name="The Broad Institute Genome Sequencing Center for Infectious Disease"/>
            <person name="Wu L."/>
            <person name="Ma J."/>
        </authorList>
    </citation>
    <scope>NUCLEOTIDE SEQUENCE [LARGE SCALE GENOMIC DNA]</scope>
    <source>
        <strain evidence="10">KCTC 42730</strain>
    </source>
</reference>
<comment type="caution">
    <text evidence="9">The sequence shown here is derived from an EMBL/GenBank/DDBJ whole genome shotgun (WGS) entry which is preliminary data.</text>
</comment>
<dbReference type="EMBL" id="JBHRSD010000033">
    <property type="protein sequence ID" value="MFC3034171.1"/>
    <property type="molecule type" value="Genomic_DNA"/>
</dbReference>
<evidence type="ECO:0000256" key="6">
    <source>
        <dbReference type="ARBA" id="ARBA00022840"/>
    </source>
</evidence>
<dbReference type="CDD" id="cd00483">
    <property type="entry name" value="HPPK"/>
    <property type="match status" value="1"/>
</dbReference>
<comment type="pathway">
    <text evidence="1">Cofactor biosynthesis; tetrahydrofolate biosynthesis; 2-amino-4-hydroxy-6-hydroxymethyl-7,8-dihydropteridine diphosphate from 7,8-dihydroneopterin triphosphate: step 4/4.</text>
</comment>
<accession>A0ABV7CNT9</accession>
<evidence type="ECO:0000256" key="5">
    <source>
        <dbReference type="ARBA" id="ARBA00022777"/>
    </source>
</evidence>
<name>A0ABV7CNT9_9GAMM</name>
<dbReference type="InterPro" id="IPR000550">
    <property type="entry name" value="Hppk"/>
</dbReference>
<evidence type="ECO:0000313" key="9">
    <source>
        <dbReference type="EMBL" id="MFC3034171.1"/>
    </source>
</evidence>
<dbReference type="NCBIfam" id="TIGR01498">
    <property type="entry name" value="folK"/>
    <property type="match status" value="1"/>
</dbReference>
<dbReference type="InterPro" id="IPR035907">
    <property type="entry name" value="Hppk_sf"/>
</dbReference>
<evidence type="ECO:0000259" key="8">
    <source>
        <dbReference type="Pfam" id="PF01288"/>
    </source>
</evidence>
<sequence>MADIYISIGSNVEREKHFRAGLASLIAYFPKYRHSSVFESEAVGFKGRNFYNSVFYANTELSLAETCALLKELEKQHGRKASDKKFSPRTLDLDLLLYDTVICDTPAQLPRGEICTNAFVLQPLAELAPHLPHPCQGKTMAELWQAYDKSQQKLWKVEFSLL</sequence>
<dbReference type="SUPFAM" id="SSF55083">
    <property type="entry name" value="6-hydroxymethyl-7,8-dihydropterin pyrophosphokinase, HPPK"/>
    <property type="match status" value="1"/>
</dbReference>
<keyword evidence="4" id="KW-0547">Nucleotide-binding</keyword>
<dbReference type="Proteomes" id="UP001595453">
    <property type="component" value="Unassembled WGS sequence"/>
</dbReference>
<dbReference type="RefSeq" id="WP_377126957.1">
    <property type="nucleotide sequence ID" value="NZ_JBHRSD010000033.1"/>
</dbReference>
<keyword evidence="6" id="KW-0067">ATP-binding</keyword>
<evidence type="ECO:0000313" key="10">
    <source>
        <dbReference type="Proteomes" id="UP001595453"/>
    </source>
</evidence>
<dbReference type="Pfam" id="PF01288">
    <property type="entry name" value="HPPK"/>
    <property type="match status" value="1"/>
</dbReference>
<protein>
    <recommendedName>
        <fullName evidence="2">2-amino-4-hydroxy-6-hydroxymethyldihydropteridine diphosphokinase</fullName>
        <ecNumber evidence="2">2.7.6.3</ecNumber>
    </recommendedName>
</protein>
<keyword evidence="7" id="KW-0289">Folate biosynthesis</keyword>
<evidence type="ECO:0000256" key="1">
    <source>
        <dbReference type="ARBA" id="ARBA00005051"/>
    </source>
</evidence>
<keyword evidence="10" id="KW-1185">Reference proteome</keyword>
<dbReference type="GO" id="GO:0003848">
    <property type="term" value="F:2-amino-4-hydroxy-6-hydroxymethyldihydropteridine diphosphokinase activity"/>
    <property type="evidence" value="ECO:0007669"/>
    <property type="project" value="UniProtKB-EC"/>
</dbReference>
<evidence type="ECO:0000256" key="4">
    <source>
        <dbReference type="ARBA" id="ARBA00022741"/>
    </source>
</evidence>
<evidence type="ECO:0000256" key="2">
    <source>
        <dbReference type="ARBA" id="ARBA00013253"/>
    </source>
</evidence>
<gene>
    <name evidence="9" type="primary">folK</name>
    <name evidence="9" type="ORF">ACFOEE_16820</name>
</gene>